<keyword evidence="3" id="KW-1185">Reference proteome</keyword>
<dbReference type="EMBL" id="HG996471">
    <property type="protein sequence ID" value="CAG1846370.1"/>
    <property type="molecule type" value="Genomic_DNA"/>
</dbReference>
<dbReference type="Proteomes" id="UP000012960">
    <property type="component" value="Unplaced"/>
</dbReference>
<evidence type="ECO:0000313" key="1">
    <source>
        <dbReference type="EMBL" id="CAG1846370.1"/>
    </source>
</evidence>
<name>A0A804JGM6_MUSAM</name>
<proteinExistence type="predicted"/>
<sequence>MMIRLVSHSGGKAASLGHYLWRRIASSLSMASFT</sequence>
<reference evidence="2" key="2">
    <citation type="submission" date="2021-05" db="UniProtKB">
        <authorList>
            <consortium name="EnsemblPlants"/>
        </authorList>
    </citation>
    <scope>IDENTIFICATION</scope>
    <source>
        <strain evidence="2">subsp. malaccensis</strain>
    </source>
</reference>
<accession>A0A804JGM6</accession>
<dbReference type="Gramene" id="Ma06_t15670.1">
    <property type="protein sequence ID" value="Ma06_p15670.1"/>
    <property type="gene ID" value="Ma06_g15670"/>
</dbReference>
<protein>
    <submittedName>
        <fullName evidence="1">(wild Malaysian banana) hypothetical protein</fullName>
    </submittedName>
</protein>
<evidence type="ECO:0000313" key="2">
    <source>
        <dbReference type="EnsemblPlants" id="Ma06_p15670.1"/>
    </source>
</evidence>
<evidence type="ECO:0000313" key="3">
    <source>
        <dbReference type="Proteomes" id="UP000012960"/>
    </source>
</evidence>
<organism evidence="2 3">
    <name type="scientific">Musa acuminata subsp. malaccensis</name>
    <name type="common">Wild banana</name>
    <name type="synonym">Musa malaccensis</name>
    <dbReference type="NCBI Taxonomy" id="214687"/>
    <lineage>
        <taxon>Eukaryota</taxon>
        <taxon>Viridiplantae</taxon>
        <taxon>Streptophyta</taxon>
        <taxon>Embryophyta</taxon>
        <taxon>Tracheophyta</taxon>
        <taxon>Spermatophyta</taxon>
        <taxon>Magnoliopsida</taxon>
        <taxon>Liliopsida</taxon>
        <taxon>Zingiberales</taxon>
        <taxon>Musaceae</taxon>
        <taxon>Musa</taxon>
    </lineage>
</organism>
<dbReference type="InParanoid" id="A0A804JGM6"/>
<gene>
    <name evidence="1" type="ORF">GSMUA_161650.1</name>
</gene>
<dbReference type="AlphaFoldDB" id="A0A804JGM6"/>
<dbReference type="EnsemblPlants" id="Ma06_t15670.1">
    <property type="protein sequence ID" value="Ma06_p15670.1"/>
    <property type="gene ID" value="Ma06_g15670"/>
</dbReference>
<reference evidence="1" key="1">
    <citation type="submission" date="2021-03" db="EMBL/GenBank/DDBJ databases">
        <authorList>
            <consortium name="Genoscope - CEA"/>
            <person name="William W."/>
        </authorList>
    </citation>
    <scope>NUCLEOTIDE SEQUENCE</scope>
    <source>
        <strain evidence="1">Doubled-haploid Pahang</strain>
    </source>
</reference>